<comment type="caution">
    <text evidence="3">The sequence shown here is derived from an EMBL/GenBank/DDBJ whole genome shotgun (WGS) entry which is preliminary data.</text>
</comment>
<accession>K0KML7</accession>
<dbReference type="STRING" id="1206466.K0KML7"/>
<feature type="region of interest" description="Disordered" evidence="2">
    <location>
        <begin position="192"/>
        <end position="211"/>
    </location>
</feature>
<dbReference type="InterPro" id="IPR040357">
    <property type="entry name" value="Vma22/CCDC115"/>
</dbReference>
<name>K0KML7_WICCF</name>
<evidence type="ECO:0000313" key="4">
    <source>
        <dbReference type="Proteomes" id="UP000009328"/>
    </source>
</evidence>
<dbReference type="GO" id="GO:0070072">
    <property type="term" value="P:vacuolar proton-transporting V-type ATPase complex assembly"/>
    <property type="evidence" value="ECO:0007669"/>
    <property type="project" value="InterPro"/>
</dbReference>
<dbReference type="AlphaFoldDB" id="K0KML7"/>
<dbReference type="Gene3D" id="1.10.287.3240">
    <property type="match status" value="1"/>
</dbReference>
<dbReference type="GO" id="GO:1990871">
    <property type="term" value="C:Vma12-Vma22 assembly complex"/>
    <property type="evidence" value="ECO:0007669"/>
    <property type="project" value="TreeGrafter"/>
</dbReference>
<keyword evidence="4" id="KW-1185">Reference proteome</keyword>
<gene>
    <name evidence="3" type="ORF">BN7_6118</name>
</gene>
<organism evidence="3 4">
    <name type="scientific">Wickerhamomyces ciferrii (strain ATCC 14091 / BCRC 22168 / CBS 111 / JCM 3599 / NBRC 0793 / NRRL Y-1031 F-60-10)</name>
    <name type="common">Yeast</name>
    <name type="synonym">Pichia ciferrii</name>
    <dbReference type="NCBI Taxonomy" id="1206466"/>
    <lineage>
        <taxon>Eukaryota</taxon>
        <taxon>Fungi</taxon>
        <taxon>Dikarya</taxon>
        <taxon>Ascomycota</taxon>
        <taxon>Saccharomycotina</taxon>
        <taxon>Saccharomycetes</taxon>
        <taxon>Phaffomycetales</taxon>
        <taxon>Wickerhamomycetaceae</taxon>
        <taxon>Wickerhamomyces</taxon>
    </lineage>
</organism>
<dbReference type="GO" id="GO:0051082">
    <property type="term" value="F:unfolded protein binding"/>
    <property type="evidence" value="ECO:0007669"/>
    <property type="project" value="TreeGrafter"/>
</dbReference>
<feature type="region of interest" description="Disordered" evidence="2">
    <location>
        <begin position="1"/>
        <end position="35"/>
    </location>
</feature>
<dbReference type="InParanoid" id="K0KML7"/>
<evidence type="ECO:0000256" key="2">
    <source>
        <dbReference type="SAM" id="MobiDB-lite"/>
    </source>
</evidence>
<proteinExistence type="predicted"/>
<evidence type="ECO:0000313" key="3">
    <source>
        <dbReference type="EMBL" id="CCH46525.1"/>
    </source>
</evidence>
<dbReference type="PANTHER" id="PTHR31996:SF2">
    <property type="entry name" value="COILED-COIL DOMAIN-CONTAINING PROTEIN 115"/>
    <property type="match status" value="1"/>
</dbReference>
<reference evidence="3 4" key="1">
    <citation type="journal article" date="2012" name="Eukaryot. Cell">
        <title>Draft genome sequence of Wickerhamomyces ciferrii NRRL Y-1031 F-60-10.</title>
        <authorList>
            <person name="Schneider J."/>
            <person name="Andrea H."/>
            <person name="Blom J."/>
            <person name="Jaenicke S."/>
            <person name="Ruckert C."/>
            <person name="Schorsch C."/>
            <person name="Szczepanowski R."/>
            <person name="Farwick M."/>
            <person name="Goesmann A."/>
            <person name="Puhler A."/>
            <person name="Schaffer S."/>
            <person name="Tauch A."/>
            <person name="Kohler T."/>
            <person name="Brinkrolf K."/>
        </authorList>
    </citation>
    <scope>NUCLEOTIDE SEQUENCE [LARGE SCALE GENOMIC DNA]</scope>
    <source>
        <strain evidence="4">ATCC 14091 / BCRC 22168 / CBS 111 / JCM 3599 / NBRC 0793 / NRRL Y-1031 F-60-10</strain>
    </source>
</reference>
<dbReference type="FunCoup" id="K0KML7">
    <property type="interactions" value="66"/>
</dbReference>
<dbReference type="Pfam" id="PF21730">
    <property type="entry name" value="Vma22_CCDC115"/>
    <property type="match status" value="1"/>
</dbReference>
<dbReference type="EMBL" id="CAIF01000252">
    <property type="protein sequence ID" value="CCH46525.1"/>
    <property type="molecule type" value="Genomic_DNA"/>
</dbReference>
<evidence type="ECO:0000256" key="1">
    <source>
        <dbReference type="ARBA" id="ARBA00093634"/>
    </source>
</evidence>
<dbReference type="PANTHER" id="PTHR31996">
    <property type="entry name" value="COILED-COIL DOMAIN-CONTAINING PROTEIN 115"/>
    <property type="match status" value="1"/>
</dbReference>
<dbReference type="eggNOG" id="ENOG502S50X">
    <property type="taxonomic scope" value="Eukaryota"/>
</dbReference>
<dbReference type="HOGENOM" id="CLU_057721_0_0_1"/>
<protein>
    <recommendedName>
        <fullName evidence="1">Vacuolar ATPase assembly protein VMA22</fullName>
    </recommendedName>
</protein>
<feature type="compositionally biased region" description="Basic and acidic residues" evidence="2">
    <location>
        <begin position="25"/>
        <end position="34"/>
    </location>
</feature>
<dbReference type="Proteomes" id="UP000009328">
    <property type="component" value="Unassembled WGS sequence"/>
</dbReference>
<sequence>MSKEPELNEKLSQLELSDDLFPQYERPDPEKTGSKEALIIDYLETLDNYTTRQEQLNNELKEGYIQLSRANYVSHSLSKPYGKDYWDERVKAIRKVAIGEEFKIVDVDDVSKKENKDKVGNIRNRKQKENDEKKVKEVKVKKYNPINMFGVLVPLQLRQSQSNFIKGLDHIVEVVNLRNKLDQISEKIEKLDKEVDRQDNKEENETNPDVK</sequence>